<evidence type="ECO:0000256" key="8">
    <source>
        <dbReference type="SAM" id="MobiDB-lite"/>
    </source>
</evidence>
<evidence type="ECO:0000256" key="6">
    <source>
        <dbReference type="ARBA" id="ARBA00023128"/>
    </source>
</evidence>
<evidence type="ECO:0000256" key="5">
    <source>
        <dbReference type="ARBA" id="ARBA00022989"/>
    </source>
</evidence>
<organism evidence="9 10">
    <name type="scientific">Torulaspora globosa</name>
    <dbReference type="NCBI Taxonomy" id="48254"/>
    <lineage>
        <taxon>Eukaryota</taxon>
        <taxon>Fungi</taxon>
        <taxon>Dikarya</taxon>
        <taxon>Ascomycota</taxon>
        <taxon>Saccharomycotina</taxon>
        <taxon>Saccharomycetes</taxon>
        <taxon>Saccharomycetales</taxon>
        <taxon>Saccharomycetaceae</taxon>
        <taxon>Torulaspora</taxon>
    </lineage>
</organism>
<accession>A0A7G3ZCF0</accession>
<dbReference type="RefSeq" id="XP_037137861.1">
    <property type="nucleotide sequence ID" value="XM_037281966.1"/>
</dbReference>
<keyword evidence="3" id="KW-0812">Transmembrane</keyword>
<evidence type="ECO:0000256" key="7">
    <source>
        <dbReference type="ARBA" id="ARBA00023136"/>
    </source>
</evidence>
<dbReference type="Pfam" id="PF08602">
    <property type="entry name" value="Mgr1"/>
    <property type="match status" value="1"/>
</dbReference>
<dbReference type="KEGG" id="tgb:HG536_0B00470"/>
<dbReference type="Proteomes" id="UP000515788">
    <property type="component" value="Chromosome 2"/>
</dbReference>
<keyword evidence="7" id="KW-0472">Membrane</keyword>
<evidence type="ECO:0000313" key="9">
    <source>
        <dbReference type="EMBL" id="QLL31186.1"/>
    </source>
</evidence>
<proteinExistence type="inferred from homology"/>
<dbReference type="AlphaFoldDB" id="A0A7G3ZCF0"/>
<keyword evidence="10" id="KW-1185">Reference proteome</keyword>
<comment type="similarity">
    <text evidence="2">Belongs to the MGR1 family.</text>
</comment>
<keyword evidence="4" id="KW-0999">Mitochondrion inner membrane</keyword>
<evidence type="ECO:0000256" key="3">
    <source>
        <dbReference type="ARBA" id="ARBA00022692"/>
    </source>
</evidence>
<evidence type="ECO:0000313" key="10">
    <source>
        <dbReference type="Proteomes" id="UP000515788"/>
    </source>
</evidence>
<name>A0A7G3ZCF0_9SACH</name>
<dbReference type="GO" id="GO:0005743">
    <property type="term" value="C:mitochondrial inner membrane"/>
    <property type="evidence" value="ECO:0007669"/>
    <property type="project" value="UniProtKB-SubCell"/>
</dbReference>
<dbReference type="EMBL" id="CP059247">
    <property type="protein sequence ID" value="QLL31186.1"/>
    <property type="molecule type" value="Genomic_DNA"/>
</dbReference>
<dbReference type="OrthoDB" id="4087899at2759"/>
<keyword evidence="6" id="KW-0496">Mitochondrion</keyword>
<protein>
    <recommendedName>
        <fullName evidence="11">Mitochondrial inner membrane i-AAA protease complex subunit MGR1</fullName>
    </recommendedName>
</protein>
<keyword evidence="5" id="KW-1133">Transmembrane helix</keyword>
<evidence type="ECO:0000256" key="2">
    <source>
        <dbReference type="ARBA" id="ARBA00009782"/>
    </source>
</evidence>
<evidence type="ECO:0000256" key="4">
    <source>
        <dbReference type="ARBA" id="ARBA00022792"/>
    </source>
</evidence>
<evidence type="ECO:0000256" key="1">
    <source>
        <dbReference type="ARBA" id="ARBA00004448"/>
    </source>
</evidence>
<comment type="subcellular location">
    <subcellularLocation>
        <location evidence="1">Mitochondrion inner membrane</location>
        <topology evidence="1">Multi-pass membrane protein</topology>
    </subcellularLocation>
</comment>
<feature type="compositionally biased region" description="Basic and acidic residues" evidence="8">
    <location>
        <begin position="399"/>
        <end position="419"/>
    </location>
</feature>
<feature type="compositionally biased region" description="Basic and acidic residues" evidence="8">
    <location>
        <begin position="19"/>
        <end position="28"/>
    </location>
</feature>
<dbReference type="InterPro" id="IPR013911">
    <property type="entry name" value="i-AAA_Mgr1"/>
</dbReference>
<reference evidence="9 10" key="1">
    <citation type="submission" date="2020-06" db="EMBL/GenBank/DDBJ databases">
        <title>The yeast mating-type switching endonuclease HO is a domesticated member of an unorthodox homing genetic element family.</title>
        <authorList>
            <person name="Coughlan A.Y."/>
            <person name="Lombardi L."/>
            <person name="Braun-Galleani S."/>
            <person name="Martos A.R."/>
            <person name="Galeote V."/>
            <person name="Bigey F."/>
            <person name="Dequin S."/>
            <person name="Byrne K.P."/>
            <person name="Wolfe K.H."/>
        </authorList>
    </citation>
    <scope>NUCLEOTIDE SEQUENCE [LARGE SCALE GENOMIC DNA]</scope>
    <source>
        <strain evidence="9 10">CBS764</strain>
    </source>
</reference>
<sequence length="419" mass="47036">MALYTPPGKSPARPAAGERANDKREDTEDDLNKFYVRPSIGLRLWGPLVPASDNKAGLWTLIGIQSAIGLLCMYRIKRLRASLKTVRKDIADFPSLNRFSTTHGELLISPVAITPSKATSMSVKKGVQKASYSGAAFGASSFFKSSSQEGGSGGRFGRFSTFRQVIYLLTGTLLLSQSLLEICRLKLLKYDPWCEEAKSVRDKKFFNDIIRFYHEGIDPTKVRVKDASSGNVMPTNIPEVKQSVALVRAQSEAENPIIKWYGPLEYKPMSFSEYLDKLEYHLDMLVFLQEKRKLKKGSVEVMQKISHSSTEAEQLATKNRELRKKAYELVSDAPKGSIPRRDRTLTYPARGILMDADCETPEDFDLQEIWKLYDPWMSLALETSLSIKFLPTITAPVEAGDHSSDELRESIDEPESSTK</sequence>
<gene>
    <name evidence="9" type="ORF">HG536_0B00470</name>
</gene>
<dbReference type="GeneID" id="59324305"/>
<feature type="region of interest" description="Disordered" evidence="8">
    <location>
        <begin position="1"/>
        <end position="28"/>
    </location>
</feature>
<evidence type="ECO:0008006" key="11">
    <source>
        <dbReference type="Google" id="ProtNLM"/>
    </source>
</evidence>
<feature type="region of interest" description="Disordered" evidence="8">
    <location>
        <begin position="398"/>
        <end position="419"/>
    </location>
</feature>